<evidence type="ECO:0000313" key="2">
    <source>
        <dbReference type="Proteomes" id="UP001055072"/>
    </source>
</evidence>
<comment type="caution">
    <text evidence="1">The sequence shown here is derived from an EMBL/GenBank/DDBJ whole genome shotgun (WGS) entry which is preliminary data.</text>
</comment>
<accession>A0ACB8TYP1</accession>
<dbReference type="Proteomes" id="UP001055072">
    <property type="component" value="Unassembled WGS sequence"/>
</dbReference>
<reference evidence="1" key="1">
    <citation type="journal article" date="2021" name="Environ. Microbiol.">
        <title>Gene family expansions and transcriptome signatures uncover fungal adaptations to wood decay.</title>
        <authorList>
            <person name="Hage H."/>
            <person name="Miyauchi S."/>
            <person name="Viragh M."/>
            <person name="Drula E."/>
            <person name="Min B."/>
            <person name="Chaduli D."/>
            <person name="Navarro D."/>
            <person name="Favel A."/>
            <person name="Norest M."/>
            <person name="Lesage-Meessen L."/>
            <person name="Balint B."/>
            <person name="Merenyi Z."/>
            <person name="de Eugenio L."/>
            <person name="Morin E."/>
            <person name="Martinez A.T."/>
            <person name="Baldrian P."/>
            <person name="Stursova M."/>
            <person name="Martinez M.J."/>
            <person name="Novotny C."/>
            <person name="Magnuson J.K."/>
            <person name="Spatafora J.W."/>
            <person name="Maurice S."/>
            <person name="Pangilinan J."/>
            <person name="Andreopoulos W."/>
            <person name="LaButti K."/>
            <person name="Hundley H."/>
            <person name="Na H."/>
            <person name="Kuo A."/>
            <person name="Barry K."/>
            <person name="Lipzen A."/>
            <person name="Henrissat B."/>
            <person name="Riley R."/>
            <person name="Ahrendt S."/>
            <person name="Nagy L.G."/>
            <person name="Grigoriev I.V."/>
            <person name="Martin F."/>
            <person name="Rosso M.N."/>
        </authorList>
    </citation>
    <scope>NUCLEOTIDE SEQUENCE</scope>
    <source>
        <strain evidence="1">CBS 384.51</strain>
    </source>
</reference>
<keyword evidence="2" id="KW-1185">Reference proteome</keyword>
<evidence type="ECO:0000313" key="1">
    <source>
        <dbReference type="EMBL" id="KAI0087187.1"/>
    </source>
</evidence>
<sequence length="93" mass="10531">MSLAIPKYQTQRSPSSRVLILMSLFICTLQGIMHVHTIYTYTRTPLCNVLSGPRVSLSVSPATRLSLMRVGGFLARPPVRFHSHVFRIFDVEE</sequence>
<dbReference type="EMBL" id="MU274919">
    <property type="protein sequence ID" value="KAI0087187.1"/>
    <property type="molecule type" value="Genomic_DNA"/>
</dbReference>
<organism evidence="1 2">
    <name type="scientific">Irpex rosettiformis</name>
    <dbReference type="NCBI Taxonomy" id="378272"/>
    <lineage>
        <taxon>Eukaryota</taxon>
        <taxon>Fungi</taxon>
        <taxon>Dikarya</taxon>
        <taxon>Basidiomycota</taxon>
        <taxon>Agaricomycotina</taxon>
        <taxon>Agaricomycetes</taxon>
        <taxon>Polyporales</taxon>
        <taxon>Irpicaceae</taxon>
        <taxon>Irpex</taxon>
    </lineage>
</organism>
<proteinExistence type="predicted"/>
<protein>
    <submittedName>
        <fullName evidence="1">Uncharacterized protein</fullName>
    </submittedName>
</protein>
<name>A0ACB8TYP1_9APHY</name>
<gene>
    <name evidence="1" type="ORF">BDY19DRAFT_956652</name>
</gene>